<dbReference type="Proteomes" id="UP001195769">
    <property type="component" value="Unassembled WGS sequence"/>
</dbReference>
<dbReference type="GeneID" id="64669257"/>
<dbReference type="InterPro" id="IPR029071">
    <property type="entry name" value="Ubiquitin-like_domsf"/>
</dbReference>
<dbReference type="InterPro" id="IPR050730">
    <property type="entry name" value="UBX_domain-protein"/>
</dbReference>
<dbReference type="RefSeq" id="XP_041227168.1">
    <property type="nucleotide sequence ID" value="XM_041374959.1"/>
</dbReference>
<sequence>MDGLQGPQIEALQQLQSILGPHDTEFVVSVLESVSWDVQKATDLLFDNETPKVIAPTRTTPMEQLELDDNEDSSPTIRHSHRGQGVRTFNYLAVYGHSRSNWSFLWSLLAVPLHLVSGVLRFVFNVLRIPIPSLPFMTTNSYHSHRPTSPDSRSITQRWVQQLEEETGACSAKRSMANAVTTGFEAGPSTARRHTYPPAASDDNQKILPDFFDGTYEEVLDICQREGRIACVVLVSAEHDDDADFKRSTLTDAAFVKILLDNDFIVWGGDIRDKAAWDASQKLQATTYPFVAFLALQPRRHGAPSGASPVVTTLSRHQGRAATTASVLIDHLNTQLLPRVTPFLVRFKTMLQDRDRDRRIREEQDRAFRETARRDREAIEMRVRQEKEEEERVRQHAEDVKRKQEDSARQKHQAGIRMEWRKFMRNRLLLPEARGLRLAVKLPGNGRVVRSFPPSATLTALYAFVDSQLIPSTSRPEDDPSQAPDGVVNDIPQLDSYIQSRTAGHAWWGFTLASAYPRREFRWKADVSLTETGLRDGEQIVMELITGRESSNGQISDDEYESESD</sequence>
<dbReference type="EMBL" id="JABBWK010000021">
    <property type="protein sequence ID" value="KAG1901593.1"/>
    <property type="molecule type" value="Genomic_DNA"/>
</dbReference>
<dbReference type="SUPFAM" id="SSF54236">
    <property type="entry name" value="Ubiquitin-like"/>
    <property type="match status" value="1"/>
</dbReference>
<organism evidence="4 5">
    <name type="scientific">Suillus fuscotomentosus</name>
    <dbReference type="NCBI Taxonomy" id="1912939"/>
    <lineage>
        <taxon>Eukaryota</taxon>
        <taxon>Fungi</taxon>
        <taxon>Dikarya</taxon>
        <taxon>Basidiomycota</taxon>
        <taxon>Agaricomycotina</taxon>
        <taxon>Agaricomycetes</taxon>
        <taxon>Agaricomycetidae</taxon>
        <taxon>Boletales</taxon>
        <taxon>Suillineae</taxon>
        <taxon>Suillaceae</taxon>
        <taxon>Suillus</taxon>
    </lineage>
</organism>
<dbReference type="GO" id="GO:0005783">
    <property type="term" value="C:endoplasmic reticulum"/>
    <property type="evidence" value="ECO:0007669"/>
    <property type="project" value="TreeGrafter"/>
</dbReference>
<dbReference type="SUPFAM" id="SSF52833">
    <property type="entry name" value="Thioredoxin-like"/>
    <property type="match status" value="1"/>
</dbReference>
<dbReference type="GO" id="GO:0036503">
    <property type="term" value="P:ERAD pathway"/>
    <property type="evidence" value="ECO:0007669"/>
    <property type="project" value="TreeGrafter"/>
</dbReference>
<evidence type="ECO:0000256" key="2">
    <source>
        <dbReference type="SAM" id="MobiDB-lite"/>
    </source>
</evidence>
<dbReference type="Gene3D" id="3.40.30.10">
    <property type="entry name" value="Glutaredoxin"/>
    <property type="match status" value="1"/>
</dbReference>
<feature type="region of interest" description="Disordered" evidence="2">
    <location>
        <begin position="385"/>
        <end position="413"/>
    </location>
</feature>
<dbReference type="PANTHER" id="PTHR23322:SF1">
    <property type="entry name" value="FAS-ASSOCIATED FACTOR 2"/>
    <property type="match status" value="1"/>
</dbReference>
<keyword evidence="5" id="KW-1185">Reference proteome</keyword>
<dbReference type="CDD" id="cd01767">
    <property type="entry name" value="UBX"/>
    <property type="match status" value="1"/>
</dbReference>
<dbReference type="SMART" id="SM00594">
    <property type="entry name" value="UAS"/>
    <property type="match status" value="1"/>
</dbReference>
<dbReference type="InterPro" id="IPR036249">
    <property type="entry name" value="Thioredoxin-like_sf"/>
</dbReference>
<dbReference type="InterPro" id="IPR001012">
    <property type="entry name" value="UBX_dom"/>
</dbReference>
<feature type="region of interest" description="Disordered" evidence="2">
    <location>
        <begin position="546"/>
        <end position="565"/>
    </location>
</feature>
<evidence type="ECO:0000313" key="5">
    <source>
        <dbReference type="Proteomes" id="UP001195769"/>
    </source>
</evidence>
<protein>
    <recommendedName>
        <fullName evidence="3">UBX domain-containing protein</fullName>
    </recommendedName>
</protein>
<dbReference type="PROSITE" id="PS50033">
    <property type="entry name" value="UBX"/>
    <property type="match status" value="1"/>
</dbReference>
<name>A0AAD4EAY2_9AGAM</name>
<comment type="caution">
    <text evidence="4">The sequence shown here is derived from an EMBL/GenBank/DDBJ whole genome shotgun (WGS) entry which is preliminary data.</text>
</comment>
<reference evidence="4" key="1">
    <citation type="journal article" date="2020" name="New Phytol.">
        <title>Comparative genomics reveals dynamic genome evolution in host specialist ectomycorrhizal fungi.</title>
        <authorList>
            <person name="Lofgren L.A."/>
            <person name="Nguyen N.H."/>
            <person name="Vilgalys R."/>
            <person name="Ruytinx J."/>
            <person name="Liao H.L."/>
            <person name="Branco S."/>
            <person name="Kuo A."/>
            <person name="LaButti K."/>
            <person name="Lipzen A."/>
            <person name="Andreopoulos W."/>
            <person name="Pangilinan J."/>
            <person name="Riley R."/>
            <person name="Hundley H."/>
            <person name="Na H."/>
            <person name="Barry K."/>
            <person name="Grigoriev I.V."/>
            <person name="Stajich J.E."/>
            <person name="Kennedy P.G."/>
        </authorList>
    </citation>
    <scope>NUCLEOTIDE SEQUENCE</scope>
    <source>
        <strain evidence="4">FC203</strain>
    </source>
</reference>
<dbReference type="AlphaFoldDB" id="A0AAD4EAY2"/>
<dbReference type="Pfam" id="PF00789">
    <property type="entry name" value="UBX"/>
    <property type="match status" value="1"/>
</dbReference>
<evidence type="ECO:0000256" key="1">
    <source>
        <dbReference type="ARBA" id="ARBA00023054"/>
    </source>
</evidence>
<evidence type="ECO:0000313" key="4">
    <source>
        <dbReference type="EMBL" id="KAG1901593.1"/>
    </source>
</evidence>
<accession>A0AAD4EAY2</accession>
<dbReference type="GO" id="GO:0043130">
    <property type="term" value="F:ubiquitin binding"/>
    <property type="evidence" value="ECO:0007669"/>
    <property type="project" value="TreeGrafter"/>
</dbReference>
<proteinExistence type="predicted"/>
<feature type="domain" description="UBX" evidence="3">
    <location>
        <begin position="431"/>
        <end position="542"/>
    </location>
</feature>
<dbReference type="PANTHER" id="PTHR23322">
    <property type="entry name" value="FAS-ASSOCIATED PROTEIN"/>
    <property type="match status" value="1"/>
</dbReference>
<dbReference type="InterPro" id="IPR006577">
    <property type="entry name" value="UAS"/>
</dbReference>
<keyword evidence="1" id="KW-0175">Coiled coil</keyword>
<gene>
    <name evidence="4" type="ORF">F5891DRAFT_950386</name>
</gene>
<dbReference type="Gene3D" id="3.10.20.90">
    <property type="entry name" value="Phosphatidylinositol 3-kinase Catalytic Subunit, Chain A, domain 1"/>
    <property type="match status" value="1"/>
</dbReference>
<feature type="compositionally biased region" description="Acidic residues" evidence="2">
    <location>
        <begin position="556"/>
        <end position="565"/>
    </location>
</feature>
<feature type="compositionally biased region" description="Basic and acidic residues" evidence="2">
    <location>
        <begin position="385"/>
        <end position="409"/>
    </location>
</feature>
<dbReference type="SMART" id="SM00166">
    <property type="entry name" value="UBX"/>
    <property type="match status" value="1"/>
</dbReference>
<evidence type="ECO:0000259" key="3">
    <source>
        <dbReference type="PROSITE" id="PS50033"/>
    </source>
</evidence>